<evidence type="ECO:0000259" key="8">
    <source>
        <dbReference type="PROSITE" id="PS50109"/>
    </source>
</evidence>
<dbReference type="InterPro" id="IPR005467">
    <property type="entry name" value="His_kinase_dom"/>
</dbReference>
<dbReference type="SMART" id="SM00448">
    <property type="entry name" value="REC"/>
    <property type="match status" value="1"/>
</dbReference>
<dbReference type="PROSITE" id="PS50109">
    <property type="entry name" value="HIS_KIN"/>
    <property type="match status" value="1"/>
</dbReference>
<feature type="domain" description="Histidine kinase" evidence="8">
    <location>
        <begin position="304"/>
        <end position="517"/>
    </location>
</feature>
<dbReference type="SMART" id="SM00388">
    <property type="entry name" value="HisKA"/>
    <property type="match status" value="1"/>
</dbReference>
<evidence type="ECO:0000256" key="6">
    <source>
        <dbReference type="PROSITE-ProRule" id="PRU00169"/>
    </source>
</evidence>
<dbReference type="Pfam" id="PF02518">
    <property type="entry name" value="HATPase_c"/>
    <property type="match status" value="1"/>
</dbReference>
<dbReference type="GO" id="GO:0000155">
    <property type="term" value="F:phosphorelay sensor kinase activity"/>
    <property type="evidence" value="ECO:0007669"/>
    <property type="project" value="InterPro"/>
</dbReference>
<feature type="transmembrane region" description="Helical" evidence="7">
    <location>
        <begin position="12"/>
        <end position="29"/>
    </location>
</feature>
<dbReference type="SUPFAM" id="SSF52172">
    <property type="entry name" value="CheY-like"/>
    <property type="match status" value="1"/>
</dbReference>
<evidence type="ECO:0000256" key="7">
    <source>
        <dbReference type="SAM" id="Phobius"/>
    </source>
</evidence>
<dbReference type="AlphaFoldDB" id="A0A3E4SYL1"/>
<dbReference type="EMBL" id="QSSN01000021">
    <property type="protein sequence ID" value="RGL83983.1"/>
    <property type="molecule type" value="Genomic_DNA"/>
</dbReference>
<dbReference type="FunFam" id="3.30.565.10:FF:000006">
    <property type="entry name" value="Sensor histidine kinase WalK"/>
    <property type="match status" value="1"/>
</dbReference>
<comment type="catalytic activity">
    <reaction evidence="1">
        <text>ATP + protein L-histidine = ADP + protein N-phospho-L-histidine.</text>
        <dbReference type="EC" id="2.7.13.3"/>
    </reaction>
</comment>
<gene>
    <name evidence="10" type="ORF">DXC44_15960</name>
</gene>
<dbReference type="Gene3D" id="3.40.50.2300">
    <property type="match status" value="1"/>
</dbReference>
<name>A0A3E4SYL1_PHOVU</name>
<keyword evidence="4" id="KW-0808">Transferase</keyword>
<evidence type="ECO:0000256" key="5">
    <source>
        <dbReference type="ARBA" id="ARBA00022777"/>
    </source>
</evidence>
<evidence type="ECO:0000256" key="2">
    <source>
        <dbReference type="ARBA" id="ARBA00012438"/>
    </source>
</evidence>
<dbReference type="RefSeq" id="WP_117678381.1">
    <property type="nucleotide sequence ID" value="NZ_JAKKXL010000016.1"/>
</dbReference>
<dbReference type="InterPro" id="IPR004358">
    <property type="entry name" value="Sig_transdc_His_kin-like_C"/>
</dbReference>
<evidence type="ECO:0000256" key="3">
    <source>
        <dbReference type="ARBA" id="ARBA00022553"/>
    </source>
</evidence>
<keyword evidence="7" id="KW-0472">Membrane</keyword>
<dbReference type="SUPFAM" id="SSF47384">
    <property type="entry name" value="Homodimeric domain of signal transducing histidine kinase"/>
    <property type="match status" value="1"/>
</dbReference>
<reference evidence="10 11" key="1">
    <citation type="submission" date="2018-08" db="EMBL/GenBank/DDBJ databases">
        <title>A genome reference for cultivated species of the human gut microbiota.</title>
        <authorList>
            <person name="Zou Y."/>
            <person name="Xue W."/>
            <person name="Luo G."/>
        </authorList>
    </citation>
    <scope>NUCLEOTIDE SEQUENCE [LARGE SCALE GENOMIC DNA]</scope>
    <source>
        <strain evidence="10 11">TF05-18</strain>
    </source>
</reference>
<dbReference type="InterPro" id="IPR003661">
    <property type="entry name" value="HisK_dim/P_dom"/>
</dbReference>
<dbReference type="Pfam" id="PF00512">
    <property type="entry name" value="HisKA"/>
    <property type="match status" value="1"/>
</dbReference>
<dbReference type="InterPro" id="IPR003594">
    <property type="entry name" value="HATPase_dom"/>
</dbReference>
<keyword evidence="7" id="KW-1133">Transmembrane helix</keyword>
<evidence type="ECO:0000313" key="10">
    <source>
        <dbReference type="EMBL" id="RGL83983.1"/>
    </source>
</evidence>
<dbReference type="PRINTS" id="PR00344">
    <property type="entry name" value="BCTRLSENSOR"/>
</dbReference>
<keyword evidence="3 6" id="KW-0597">Phosphoprotein</keyword>
<dbReference type="SUPFAM" id="SSF55874">
    <property type="entry name" value="ATPase domain of HSP90 chaperone/DNA topoisomerase II/histidine kinase"/>
    <property type="match status" value="1"/>
</dbReference>
<protein>
    <recommendedName>
        <fullName evidence="2">histidine kinase</fullName>
        <ecNumber evidence="2">2.7.13.3</ecNumber>
    </recommendedName>
</protein>
<keyword evidence="5" id="KW-0418">Kinase</keyword>
<evidence type="ECO:0000313" key="11">
    <source>
        <dbReference type="Proteomes" id="UP000261278"/>
    </source>
</evidence>
<dbReference type="CDD" id="cd00082">
    <property type="entry name" value="HisKA"/>
    <property type="match status" value="1"/>
</dbReference>
<dbReference type="PROSITE" id="PS50110">
    <property type="entry name" value="RESPONSE_REGULATORY"/>
    <property type="match status" value="1"/>
</dbReference>
<dbReference type="InterPro" id="IPR011006">
    <property type="entry name" value="CheY-like_superfamily"/>
</dbReference>
<dbReference type="Gene3D" id="3.30.565.10">
    <property type="entry name" value="Histidine kinase-like ATPase, C-terminal domain"/>
    <property type="match status" value="1"/>
</dbReference>
<dbReference type="EC" id="2.7.13.3" evidence="2"/>
<evidence type="ECO:0000256" key="1">
    <source>
        <dbReference type="ARBA" id="ARBA00000085"/>
    </source>
</evidence>
<dbReference type="CDD" id="cd17546">
    <property type="entry name" value="REC_hyHK_CKI1_RcsC-like"/>
    <property type="match status" value="1"/>
</dbReference>
<dbReference type="GO" id="GO:0005886">
    <property type="term" value="C:plasma membrane"/>
    <property type="evidence" value="ECO:0007669"/>
    <property type="project" value="TreeGrafter"/>
</dbReference>
<dbReference type="PANTHER" id="PTHR43047">
    <property type="entry name" value="TWO-COMPONENT HISTIDINE PROTEIN KINASE"/>
    <property type="match status" value="1"/>
</dbReference>
<evidence type="ECO:0000256" key="4">
    <source>
        <dbReference type="ARBA" id="ARBA00022679"/>
    </source>
</evidence>
<organism evidence="10 11">
    <name type="scientific">Phocaeicola vulgatus</name>
    <name type="common">Bacteroides vulgatus</name>
    <dbReference type="NCBI Taxonomy" id="821"/>
    <lineage>
        <taxon>Bacteria</taxon>
        <taxon>Pseudomonadati</taxon>
        <taxon>Bacteroidota</taxon>
        <taxon>Bacteroidia</taxon>
        <taxon>Bacteroidales</taxon>
        <taxon>Bacteroidaceae</taxon>
        <taxon>Phocaeicola</taxon>
    </lineage>
</organism>
<dbReference type="SMART" id="SM00387">
    <property type="entry name" value="HATPase_c"/>
    <property type="match status" value="1"/>
</dbReference>
<feature type="transmembrane region" description="Helical" evidence="7">
    <location>
        <begin position="249"/>
        <end position="271"/>
    </location>
</feature>
<dbReference type="InterPro" id="IPR036097">
    <property type="entry name" value="HisK_dim/P_sf"/>
</dbReference>
<dbReference type="GO" id="GO:0009927">
    <property type="term" value="F:histidine phosphotransfer kinase activity"/>
    <property type="evidence" value="ECO:0007669"/>
    <property type="project" value="TreeGrafter"/>
</dbReference>
<keyword evidence="7" id="KW-0812">Transmembrane</keyword>
<dbReference type="InterPro" id="IPR036890">
    <property type="entry name" value="HATPase_C_sf"/>
</dbReference>
<feature type="domain" description="Response regulatory" evidence="9">
    <location>
        <begin position="538"/>
        <end position="655"/>
    </location>
</feature>
<feature type="modified residue" description="4-aspartylphosphate" evidence="6">
    <location>
        <position position="587"/>
    </location>
</feature>
<evidence type="ECO:0000259" key="9">
    <source>
        <dbReference type="PROSITE" id="PS50110"/>
    </source>
</evidence>
<dbReference type="Proteomes" id="UP000261278">
    <property type="component" value="Unassembled WGS sequence"/>
</dbReference>
<comment type="caution">
    <text evidence="10">The sequence shown here is derived from an EMBL/GenBank/DDBJ whole genome shotgun (WGS) entry which is preliminary data.</text>
</comment>
<dbReference type="Pfam" id="PF00072">
    <property type="entry name" value="Response_reg"/>
    <property type="match status" value="1"/>
</dbReference>
<proteinExistence type="predicted"/>
<sequence>MKCGFFLRIKIFLGYVLIVVIIFSFWKVLSYSRLELLKLENIINETEYARKNIYKAHLYITKLVTLGESVIAWNESDYNKYHHQRLKTDSVLIEIIKSSGVNSLLPVQIDSLRALLETKEMHLFRIMQAVQSWEKSDSILANELPVIATQSVRMKTITQKKKGIAGLFGKKETVQVPYITNEIQDFNERLTSARDWRNNQMEAYADSLRLQNRLLNHKLYDFVSSLDNQIQQSFTEQYQKITETIWKSFRLFAIVISIVIVLFVISFFIILSDLRKEEKIKVKLQQSVQENEDLLEMRKRIILTVSHDIRGPLGNIHNCADLASQTREKKKREPYLEDIRHSCHHILHLVNDLMDAYRINEAGDLRNDTPFYLDRFLQRISEEFSRKAVAKALFLQYEHQNSSFVVKGDADKLEQVLANLLTNAIKFTPSGTISFYSKYLEGKLHIEIRDTGIGMDEETQKRIFAPFERAAQNVNSEGFGLGLFLTKGLVKVLNGIITVESAPGKGSIFRLEIPLPETDELVEEDKPDSDSITILPKNVLVVDDDPILLKIAEDMLGRKGVSCTTCMNFQEVVAALGKSDYDMVLTDVQMPDTDGFALLRLLRNSDIGNSRIIPVAVMTARGDGNSGIYEKEGFAGCIHKPFNIHALLTFLSTIMSQIKVSQTGDFDFSCMLDSTDDYEHMMSLVIMESRKEIEELKTAIKTTNRESMRKTIHRMMPVWEILGKEHMLHDFQERLYDMNTSDETICEQGIQIIEWIEKLIKEAENELKKYENTDS</sequence>
<dbReference type="PANTHER" id="PTHR43047:SF72">
    <property type="entry name" value="OSMOSENSING HISTIDINE PROTEIN KINASE SLN1"/>
    <property type="match status" value="1"/>
</dbReference>
<dbReference type="InterPro" id="IPR001789">
    <property type="entry name" value="Sig_transdc_resp-reg_receiver"/>
</dbReference>
<dbReference type="Gene3D" id="1.10.287.130">
    <property type="match status" value="1"/>
</dbReference>
<accession>A0A3E4SYL1</accession>